<dbReference type="InterPro" id="IPR053785">
    <property type="entry name" value="PhaP6-like"/>
</dbReference>
<comment type="caution">
    <text evidence="1">The sequence shown here is derived from an EMBL/GenBank/DDBJ whole genome shotgun (WGS) entry which is preliminary data.</text>
</comment>
<keyword evidence="2" id="KW-1185">Reference proteome</keyword>
<protein>
    <recommendedName>
        <fullName evidence="3">Phasin domain-containing protein</fullName>
    </recommendedName>
</protein>
<evidence type="ECO:0008006" key="3">
    <source>
        <dbReference type="Google" id="ProtNLM"/>
    </source>
</evidence>
<evidence type="ECO:0000313" key="2">
    <source>
        <dbReference type="Proteomes" id="UP000261948"/>
    </source>
</evidence>
<reference evidence="1 2" key="1">
    <citation type="submission" date="2018-08" db="EMBL/GenBank/DDBJ databases">
        <title>Comamonas testosteroni strain SWCO2.</title>
        <authorList>
            <person name="Jiang N."/>
            <person name="Zhang X.Z."/>
        </authorList>
    </citation>
    <scope>NUCLEOTIDE SEQUENCE [LARGE SCALE GENOMIC DNA]</scope>
    <source>
        <strain evidence="1 2">SWCO2</strain>
    </source>
</reference>
<dbReference type="OrthoDB" id="5625573at2"/>
<gene>
    <name evidence="1" type="ORF">DZC30_12970</name>
</gene>
<proteinExistence type="predicted"/>
<organism evidence="1 2">
    <name type="scientific">Comamonas testosteroni</name>
    <name type="common">Pseudomonas testosteroni</name>
    <dbReference type="NCBI Taxonomy" id="285"/>
    <lineage>
        <taxon>Bacteria</taxon>
        <taxon>Pseudomonadati</taxon>
        <taxon>Pseudomonadota</taxon>
        <taxon>Betaproteobacteria</taxon>
        <taxon>Burkholderiales</taxon>
        <taxon>Comamonadaceae</taxon>
        <taxon>Comamonas</taxon>
    </lineage>
</organism>
<name>A0A373FL64_COMTE</name>
<evidence type="ECO:0000313" key="1">
    <source>
        <dbReference type="EMBL" id="RGE44242.1"/>
    </source>
</evidence>
<sequence length="130" mass="14161">MPSSRKSSTASKVADIAVAAPQVIAHRVARMALAGPTPNARDRREFATMVLEKQWAFAQSCMAWNTAVLSWQMQWLKACMSGDYAGALSRMFTPLPLAAAGEKAMSQALEPVRRKAVANAKRLAMTPLKR</sequence>
<dbReference type="EMBL" id="QURR01000015">
    <property type="protein sequence ID" value="RGE44242.1"/>
    <property type="molecule type" value="Genomic_DNA"/>
</dbReference>
<dbReference type="NCBIfam" id="NF045536">
    <property type="entry name" value="phasin_PhaP6"/>
    <property type="match status" value="1"/>
</dbReference>
<accession>A0A373FL64</accession>
<dbReference type="AlphaFoldDB" id="A0A373FL64"/>
<dbReference type="Proteomes" id="UP000261948">
    <property type="component" value="Unassembled WGS sequence"/>
</dbReference>